<dbReference type="SUPFAM" id="SSF46785">
    <property type="entry name" value="Winged helix' DNA-binding domain"/>
    <property type="match status" value="1"/>
</dbReference>
<comment type="caution">
    <text evidence="4">The sequence shown here is derived from an EMBL/GenBank/DDBJ whole genome shotgun (WGS) entry which is preliminary data.</text>
</comment>
<feature type="domain" description="OTU" evidence="3">
    <location>
        <begin position="2149"/>
        <end position="2432"/>
    </location>
</feature>
<feature type="compositionally biased region" description="Gly residues" evidence="2">
    <location>
        <begin position="2549"/>
        <end position="2560"/>
    </location>
</feature>
<dbReference type="Proteomes" id="UP001500620">
    <property type="component" value="Unassembled WGS sequence"/>
</dbReference>
<organism evidence="4 5">
    <name type="scientific">Dactylosporangium darangshiense</name>
    <dbReference type="NCBI Taxonomy" id="579108"/>
    <lineage>
        <taxon>Bacteria</taxon>
        <taxon>Bacillati</taxon>
        <taxon>Actinomycetota</taxon>
        <taxon>Actinomycetes</taxon>
        <taxon>Micromonosporales</taxon>
        <taxon>Micromonosporaceae</taxon>
        <taxon>Dactylosporangium</taxon>
    </lineage>
</organism>
<dbReference type="CDD" id="cd22744">
    <property type="entry name" value="OTU"/>
    <property type="match status" value="3"/>
</dbReference>
<feature type="region of interest" description="Disordered" evidence="2">
    <location>
        <begin position="2425"/>
        <end position="2445"/>
    </location>
</feature>
<feature type="domain" description="OTU" evidence="3">
    <location>
        <begin position="1"/>
        <end position="282"/>
    </location>
</feature>
<feature type="region of interest" description="Disordered" evidence="2">
    <location>
        <begin position="280"/>
        <end position="348"/>
    </location>
</feature>
<evidence type="ECO:0000313" key="4">
    <source>
        <dbReference type="EMBL" id="GAA4264082.1"/>
    </source>
</evidence>
<feature type="compositionally biased region" description="Low complexity" evidence="2">
    <location>
        <begin position="655"/>
        <end position="667"/>
    </location>
</feature>
<dbReference type="InterPro" id="IPR036390">
    <property type="entry name" value="WH_DNA-bd_sf"/>
</dbReference>
<feature type="compositionally biased region" description="Low complexity" evidence="2">
    <location>
        <begin position="1384"/>
        <end position="1394"/>
    </location>
</feature>
<feature type="compositionally biased region" description="Pro residues" evidence="2">
    <location>
        <begin position="2728"/>
        <end position="2739"/>
    </location>
</feature>
<feature type="region of interest" description="Disordered" evidence="2">
    <location>
        <begin position="2484"/>
        <end position="2584"/>
    </location>
</feature>
<name>A0ABP8DVZ1_9ACTN</name>
<feature type="compositionally biased region" description="Gly residues" evidence="2">
    <location>
        <begin position="1374"/>
        <end position="1383"/>
    </location>
</feature>
<feature type="region of interest" description="Disordered" evidence="2">
    <location>
        <begin position="1320"/>
        <end position="1409"/>
    </location>
</feature>
<feature type="region of interest" description="Disordered" evidence="2">
    <location>
        <begin position="1917"/>
        <end position="1941"/>
    </location>
</feature>
<feature type="compositionally biased region" description="Gly residues" evidence="2">
    <location>
        <begin position="612"/>
        <end position="625"/>
    </location>
</feature>
<feature type="coiled-coil region" evidence="1">
    <location>
        <begin position="2620"/>
        <end position="2647"/>
    </location>
</feature>
<evidence type="ECO:0000256" key="1">
    <source>
        <dbReference type="SAM" id="Coils"/>
    </source>
</evidence>
<dbReference type="EMBL" id="BAABAT010000094">
    <property type="protein sequence ID" value="GAA4264082.1"/>
    <property type="molecule type" value="Genomic_DNA"/>
</dbReference>
<evidence type="ECO:0000313" key="5">
    <source>
        <dbReference type="Proteomes" id="UP001500620"/>
    </source>
</evidence>
<protein>
    <recommendedName>
        <fullName evidence="3">OTU domain-containing protein</fullName>
    </recommendedName>
</protein>
<reference evidence="5" key="1">
    <citation type="journal article" date="2019" name="Int. J. Syst. Evol. Microbiol.">
        <title>The Global Catalogue of Microorganisms (GCM) 10K type strain sequencing project: providing services to taxonomists for standard genome sequencing and annotation.</title>
        <authorList>
            <consortium name="The Broad Institute Genomics Platform"/>
            <consortium name="The Broad Institute Genome Sequencing Center for Infectious Disease"/>
            <person name="Wu L."/>
            <person name="Ma J."/>
        </authorList>
    </citation>
    <scope>NUCLEOTIDE SEQUENCE [LARGE SCALE GENOMIC DNA]</scope>
    <source>
        <strain evidence="5">JCM 17441</strain>
    </source>
</reference>
<feature type="region of interest" description="Disordered" evidence="2">
    <location>
        <begin position="2704"/>
        <end position="2743"/>
    </location>
</feature>
<evidence type="ECO:0000259" key="3">
    <source>
        <dbReference type="PROSITE" id="PS50802"/>
    </source>
</evidence>
<keyword evidence="5" id="KW-1185">Reference proteome</keyword>
<feature type="compositionally biased region" description="Basic and acidic residues" evidence="2">
    <location>
        <begin position="1917"/>
        <end position="1927"/>
    </location>
</feature>
<feature type="compositionally biased region" description="Basic and acidic residues" evidence="2">
    <location>
        <begin position="1327"/>
        <end position="1337"/>
    </location>
</feature>
<sequence>MLVYDIPGDGDCLFNAVLESSRRQGVRLGAGPAEPDTAAGLRALAATQLLGLGLGAVHGLVERSTGRLISEGLGLPALQHLAHLLLPEFSYAPTGEQVDQWIQAARIRATREAARAEGLNHDASLDDLHAALPGWSPPQDVIDSHVTRLSEAAQLEAYRAAIAALIDSSPVAAVLLGALASHVGPDITDGTRALISLVAEHVRDHGTVPDQGHLLYQAMLRTELWNTPVGDDLPRVLALALNLNIVIHEQQHEHPLPGRDATAPTIHLQRQNNDHYQALGPAETVRSGPPATGPGGPERAGAAMPPRTPQQKRPLDGGGDGSDEALPPPHRRPRRSSGPAGSVAGPGLPYAHLDTGVGAVAPGGTAAAGVDGSGLVSAVVGAAVAALWGWVVGVDDCLSRVGWVLEEVAARLGLPRVGGVVDDWSVPGSVVESLIVARLGGVQWVGVGADVAVLESLARGAVTAVRVERPGLPMHVVLVEREADGQLVMIETQYAAGESPYTRFELPVRSGDPGLARLPPRFKLPVRSGDPGLARLPPRFELPVRSGDPGLARLPEQLQGSLSVVLNDGVLGQLPPAPTSAPGSLSGSVVAGLLDPSVTRRPGARADRGRGRGGGGVGRGVGGRGSVDPPAAGAPSPLREPRSAGPARLSGSPQPVGGVSPDAGSVVSAAASGPAESVRRFGGLTLKRVAGGGGLVNVFNPGFTIEESRNKKKGGTTRVKFNDGTPDWVFKMHKGAISTTELVLRKLYDAQGQDVPVEDVEQLIGKKSYRRPATAAINNAREAVGDRIGTRSAAVGGGGVSLAYFLVDQSAGRALDPAAASVLGRLMQAEGAFVGVGELVRAMPAGLRPVGVDDGDWVAGVVSSLQGPIGRFRVVPGGDGYRLVDPAPPGSGSVSEDRRGGFGVRRGGGAAAGPSGGVAGRYRVVAPGGSGLVPLVSAVGVVGQSSLGGWAGTAVAVARRVLPGPAGMFVYDVAGDGDCLFNAVLESARRQGVRLGDGAGEPDSAAGLRALAAEQLAQQLVLGLGAGPGLVERSTGRLISEGLGLPALQHLLPPDRYAPTGEQVDQWIQAARIRATRDAARAGGLNPDASLADLQAVLPDDWSPPQDVIDSHVTRLSEATQLDAARAAIAALIDDAPAGSPDIILDALAGYTGPDVTDGTRALIRLVAEYVAVHRTVPGGGHLLHQAMLHTELWDTPVGDDLPQALAFALNVNIVVHEQQYERPLPGRDASAATIHLQRQNGDHYQALGPAHPPGEDLSRLDNTGAFPAAGAAAAWPADTVLPALPRRPGSVLADRYVRQLYGLPVQGLPVERGDVAAGASRGSRIGGEHVFGDPRELIPGSGVAESGGPGGLPGGAWPDRDVEMFDPSDAAGEGVGVDGGGQADAVGSAGPRSVRPPNPSSPAPPAGKTWVLAKDRAKDLITNHINAIITNLKYKNDQQKVVYRNNLEKLRDALIKHMNEKNGEIKASENELAAETKMPKKSVNRWIKRLIDHGLLKRVGGGQDDGAASRYRVVAPDGSGLVPPVSGAAVGVVGLSSLGREGAAVAPVSGSVVGSLPYAHPGVGVVVPGGVEGGSASAVAPSVPSVSSWVSGPFWPSSGAFVPSMAGGEVRGAGGSGLVDPGLALPGSMLEGLGVVAGVGEGEGVAELGGSGGLPGGVGFGPDVVMFDGSGVGFVEGVGGGFDGGGWGAVVGSAGVSGPVSGRVVRVPRSGWCLLDAAALSAPLGLAGLDGLPQEARDWLVGVPFWLSVGGGAVLVAEGSGIQGVRTAVANRLAELVLDPGHDARYKGLVAYAIGTVWDRRGRGAVEVSPGRVARLARLVRRWETSWNTEQGDVPLLFAALLAGVLGTRVVLGSPGDRVGATLVSARGAGVGAEPLRLWQDDGGGRHYDAWVTESGFSAVPVSGVAAAGAAVDRGWRSDDGWDDGRGGGSGDQWWLPDPDEAMSDWSGAGFAEVDGFAEGDGPAFNGGGPADALMSAGPGIVRPPNPSSPAPPADGTWVRDRNTAQELFTDRVVDDIVAKLGLLKNKTKLQQLEFRDDLEELWNALVDRMEDGVIVAGEQELAEAISVPDPGVVLDRIDVLVRGGLLERVEGGTADGAVSRYRVVAPGGSGLVPLVSAVGVVGQSSLGGWAGTAVAVARRVLPGPAGMFVYDVAGDGDCLFNAVLESARRQGVRLGDGAGEPDSAAGLRALAAEQLAQQLVLGLGAGPGLVERSTGRLISEGLGLPALQHLLPPDRYAPTGEQVDQWIQAARIRATRDAARAGGLNPDASLADLQAVLPDDWSPPQDVIDSHVTRLSEATQLDAARAAIAALIDDAPAGSPDIILDALAGYTGPDVTDGTRALIRLVAEYVAVHRTVPGGGHLLHQAMLHTELWDTPVGDDLPQALAFALNVNIVVHEQQYERPLPGRDASAATIHLQRQNGDHYQALGPAHPPGEDLSRLDNTGAFPAAGAAAAWPADTVLPELSQRPGSALAHRRARQLQGLPVERGDVAGASGGFPSGGEHVPGDPRWSRPGSGVAESGGPDGLPRNVESDPDVEMFDPSDAAGEGVGVDGGGQGDAVGSAGPRSVRPPNPSSPAPPAGKTWVLAKDRAEDLFTNHINAIIEKGHNKSDQQKVVYRKHLEKLRDALINRMNETNGEIEASSRELAKEIKAESGTVRGWIKALTEGGPLERVRVGTNGTHEASRYRVVDGLSVERGDVADAEGEGAGVDGGGPGDAVGSAGPRSVRPPNPSSPAPPAGKTWVLDTDRAKDLFTNHINAIIKNVKYRNDQQKVVYGNNLEKLRDALIKRMNEKNGEIEASSRELAKEIKADSGTVRGWIKALTEGGPLERVRVGTNGTHEASRYRVAVRDLSGLVPPASTPAVAIGPSVPSGRAASAMSPAPAPAVPSELSGLGGVAGPRVGDVVQAVGSVAGPGLPYAHLDTGVGAVAPGGTAAAGADGSGLSIPWNRGGPGYAAWPSRTWMVDRS</sequence>
<dbReference type="InterPro" id="IPR003323">
    <property type="entry name" value="OTU_dom"/>
</dbReference>
<evidence type="ECO:0000256" key="2">
    <source>
        <dbReference type="SAM" id="MobiDB-lite"/>
    </source>
</evidence>
<feature type="compositionally biased region" description="Pro residues" evidence="2">
    <location>
        <begin position="1395"/>
        <end position="1406"/>
    </location>
</feature>
<proteinExistence type="predicted"/>
<feature type="compositionally biased region" description="Pro residues" evidence="2">
    <location>
        <begin position="2570"/>
        <end position="2581"/>
    </location>
</feature>
<gene>
    <name evidence="4" type="ORF">GCM10022255_114450</name>
</gene>
<feature type="domain" description="OTU" evidence="3">
    <location>
        <begin position="968"/>
        <end position="1251"/>
    </location>
</feature>
<accession>A0ABP8DVZ1</accession>
<feature type="compositionally biased region" description="Gly residues" evidence="2">
    <location>
        <begin position="1346"/>
        <end position="1355"/>
    </location>
</feature>
<feature type="coiled-coil region" evidence="1">
    <location>
        <begin position="1441"/>
        <end position="1479"/>
    </location>
</feature>
<feature type="compositionally biased region" description="Gly residues" evidence="2">
    <location>
        <begin position="2707"/>
        <end position="2718"/>
    </location>
</feature>
<feature type="compositionally biased region" description="Low complexity" evidence="2">
    <location>
        <begin position="336"/>
        <end position="347"/>
    </location>
</feature>
<dbReference type="PROSITE" id="PS50802">
    <property type="entry name" value="OTU"/>
    <property type="match status" value="3"/>
</dbReference>
<keyword evidence="1" id="KW-0175">Coiled coil</keyword>
<feature type="region of interest" description="Disordered" evidence="2">
    <location>
        <begin position="593"/>
        <end position="667"/>
    </location>
</feature>